<dbReference type="RefSeq" id="WP_337333831.1">
    <property type="nucleotide sequence ID" value="NZ_JBBDHC010000001.1"/>
</dbReference>
<dbReference type="CDD" id="cd01920">
    <property type="entry name" value="cyclophilin_EcCYP_like"/>
    <property type="match status" value="1"/>
</dbReference>
<dbReference type="PRINTS" id="PR00153">
    <property type="entry name" value="CSAPPISMRASE"/>
</dbReference>
<dbReference type="Gene3D" id="2.40.100.10">
    <property type="entry name" value="Cyclophilin-like"/>
    <property type="match status" value="1"/>
</dbReference>
<feature type="chain" id="PRO_5043111426" description="Peptidyl-prolyl cis-trans isomerase" evidence="4">
    <location>
        <begin position="20"/>
        <end position="215"/>
    </location>
</feature>
<dbReference type="AlphaFoldDB" id="A0AAW9QRY6"/>
<keyword evidence="3 4" id="KW-0413">Isomerase</keyword>
<dbReference type="Pfam" id="PF00160">
    <property type="entry name" value="Pro_isomerase"/>
    <property type="match status" value="1"/>
</dbReference>
<comment type="caution">
    <text evidence="6">The sequence shown here is derived from an EMBL/GenBank/DDBJ whole genome shotgun (WGS) entry which is preliminary data.</text>
</comment>
<comment type="function">
    <text evidence="4">PPIases accelerate the folding of proteins. It catalyzes the cis-trans isomerization of proline imidic peptide bonds in oligopeptides.</text>
</comment>
<dbReference type="EMBL" id="JBBDHC010000001">
    <property type="protein sequence ID" value="MEJ1248112.1"/>
    <property type="molecule type" value="Genomic_DNA"/>
</dbReference>
<accession>A0AAW9QRY6</accession>
<proteinExistence type="inferred from homology"/>
<feature type="signal peptide" evidence="4">
    <location>
        <begin position="1"/>
        <end position="19"/>
    </location>
</feature>
<evidence type="ECO:0000256" key="1">
    <source>
        <dbReference type="ARBA" id="ARBA00007365"/>
    </source>
</evidence>
<evidence type="ECO:0000256" key="3">
    <source>
        <dbReference type="ARBA" id="ARBA00023235"/>
    </source>
</evidence>
<dbReference type="PROSITE" id="PS50072">
    <property type="entry name" value="CSA_PPIASE_2"/>
    <property type="match status" value="1"/>
</dbReference>
<keyword evidence="2 4" id="KW-0697">Rotamase</keyword>
<evidence type="ECO:0000259" key="5">
    <source>
        <dbReference type="PROSITE" id="PS50072"/>
    </source>
</evidence>
<dbReference type="EC" id="5.2.1.8" evidence="4"/>
<dbReference type="PROSITE" id="PS00170">
    <property type="entry name" value="CSA_PPIASE_1"/>
    <property type="match status" value="1"/>
</dbReference>
<reference evidence="6 7" key="1">
    <citation type="journal article" date="2016" name="Antonie Van Leeuwenhoek">
        <title>Denitratimonas tolerans gen. nov., sp. nov., a denitrifying bacterium isolated from a bioreactor for tannery wastewater treatment.</title>
        <authorList>
            <person name="Han S.I."/>
            <person name="Kim J.O."/>
            <person name="Lee Y.R."/>
            <person name="Ekpeghere K.I."/>
            <person name="Koh S.C."/>
            <person name="Whang K.S."/>
        </authorList>
    </citation>
    <scope>NUCLEOTIDE SEQUENCE [LARGE SCALE GENOMIC DNA]</scope>
    <source>
        <strain evidence="6 7">KACC 17565</strain>
    </source>
</reference>
<keyword evidence="4" id="KW-0732">Signal</keyword>
<dbReference type="PANTHER" id="PTHR43246">
    <property type="entry name" value="PEPTIDYL-PROLYL CIS-TRANS ISOMERASE CYP38, CHLOROPLASTIC"/>
    <property type="match status" value="1"/>
</dbReference>
<dbReference type="InterPro" id="IPR044665">
    <property type="entry name" value="E_coli_cyclophilin_A-like"/>
</dbReference>
<sequence length="215" mass="22676">MILRSLMFAGLLVPALAFAQESTAPAAAPAAAPAEIAAPAPRVALHTNLGDIVIELDAAKAPISSENFLAYVKDGYYNGTVFHRVIDNFMAQGGGYTADLQPKPTRAPIRNEASNGLSNLRGTLAMARTGEPHSANSQFFINLVDNPRLDYVSDENGMTWGYAVFGKVVEGMDVVDKIRAIPTGGQGPFHSDVPTQAVVIERAEVLAAAVPADAE</sequence>
<evidence type="ECO:0000313" key="6">
    <source>
        <dbReference type="EMBL" id="MEJ1248112.1"/>
    </source>
</evidence>
<dbReference type="GO" id="GO:0003755">
    <property type="term" value="F:peptidyl-prolyl cis-trans isomerase activity"/>
    <property type="evidence" value="ECO:0007669"/>
    <property type="project" value="UniProtKB-UniRule"/>
</dbReference>
<organism evidence="6 7">
    <name type="scientific">Denitratimonas tolerans</name>
    <dbReference type="NCBI Taxonomy" id="1338420"/>
    <lineage>
        <taxon>Bacteria</taxon>
        <taxon>Pseudomonadati</taxon>
        <taxon>Pseudomonadota</taxon>
        <taxon>Gammaproteobacteria</taxon>
        <taxon>Lysobacterales</taxon>
        <taxon>Lysobacteraceae</taxon>
        <taxon>Denitratimonas</taxon>
    </lineage>
</organism>
<evidence type="ECO:0000313" key="7">
    <source>
        <dbReference type="Proteomes" id="UP001364472"/>
    </source>
</evidence>
<feature type="domain" description="PPIase cyclophilin-type" evidence="5">
    <location>
        <begin position="46"/>
        <end position="205"/>
    </location>
</feature>
<dbReference type="InterPro" id="IPR020892">
    <property type="entry name" value="Cyclophilin-type_PPIase_CS"/>
</dbReference>
<protein>
    <recommendedName>
        <fullName evidence="4">Peptidyl-prolyl cis-trans isomerase</fullName>
        <shortName evidence="4">PPIase</shortName>
        <ecNumber evidence="4">5.2.1.8</ecNumber>
    </recommendedName>
</protein>
<evidence type="ECO:0000256" key="2">
    <source>
        <dbReference type="ARBA" id="ARBA00023110"/>
    </source>
</evidence>
<dbReference type="GO" id="GO:0006457">
    <property type="term" value="P:protein folding"/>
    <property type="evidence" value="ECO:0007669"/>
    <property type="project" value="InterPro"/>
</dbReference>
<name>A0AAW9QRY6_9GAMM</name>
<comment type="catalytic activity">
    <reaction evidence="4">
        <text>[protein]-peptidylproline (omega=180) = [protein]-peptidylproline (omega=0)</text>
        <dbReference type="Rhea" id="RHEA:16237"/>
        <dbReference type="Rhea" id="RHEA-COMP:10747"/>
        <dbReference type="Rhea" id="RHEA-COMP:10748"/>
        <dbReference type="ChEBI" id="CHEBI:83833"/>
        <dbReference type="ChEBI" id="CHEBI:83834"/>
        <dbReference type="EC" id="5.2.1.8"/>
    </reaction>
</comment>
<dbReference type="InterPro" id="IPR029000">
    <property type="entry name" value="Cyclophilin-like_dom_sf"/>
</dbReference>
<comment type="similarity">
    <text evidence="1 4">Belongs to the cyclophilin-type PPIase family.</text>
</comment>
<keyword evidence="7" id="KW-1185">Reference proteome</keyword>
<gene>
    <name evidence="6" type="ORF">WB794_00240</name>
</gene>
<dbReference type="InterPro" id="IPR002130">
    <property type="entry name" value="Cyclophilin-type_PPIase_dom"/>
</dbReference>
<dbReference type="SUPFAM" id="SSF50891">
    <property type="entry name" value="Cyclophilin-like"/>
    <property type="match status" value="1"/>
</dbReference>
<dbReference type="Proteomes" id="UP001364472">
    <property type="component" value="Unassembled WGS sequence"/>
</dbReference>
<evidence type="ECO:0000256" key="4">
    <source>
        <dbReference type="RuleBase" id="RU363019"/>
    </source>
</evidence>